<sequence length="138" mass="15751">MSEENENIQEFSDTSMIETLASKYATALGDYVFDIDWEKGVPLLMLEPSILINETLNIEFSYVTIKSKRAPFYFITTDSGCTGILLYDQIQGQKKWLDKKITSTLLEIDILMLDCYFSKGTNIGLMKEGLFFPYKLVG</sequence>
<reference evidence="1 2" key="1">
    <citation type="submission" date="2016-11" db="EMBL/GenBank/DDBJ databases">
        <title>The macronuclear genome of Stentor coeruleus: a giant cell with tiny introns.</title>
        <authorList>
            <person name="Slabodnick M."/>
            <person name="Ruby J.G."/>
            <person name="Reiff S.B."/>
            <person name="Swart E.C."/>
            <person name="Gosai S."/>
            <person name="Prabakaran S."/>
            <person name="Witkowska E."/>
            <person name="Larue G.E."/>
            <person name="Fisher S."/>
            <person name="Freeman R.M."/>
            <person name="Gunawardena J."/>
            <person name="Chu W."/>
            <person name="Stover N.A."/>
            <person name="Gregory B.D."/>
            <person name="Nowacki M."/>
            <person name="Derisi J."/>
            <person name="Roy S.W."/>
            <person name="Marshall W.F."/>
            <person name="Sood P."/>
        </authorList>
    </citation>
    <scope>NUCLEOTIDE SEQUENCE [LARGE SCALE GENOMIC DNA]</scope>
    <source>
        <strain evidence="1">WM001</strain>
    </source>
</reference>
<evidence type="ECO:0000313" key="2">
    <source>
        <dbReference type="Proteomes" id="UP000187209"/>
    </source>
</evidence>
<proteinExistence type="predicted"/>
<dbReference type="AlphaFoldDB" id="A0A1R2ASP6"/>
<organism evidence="1 2">
    <name type="scientific">Stentor coeruleus</name>
    <dbReference type="NCBI Taxonomy" id="5963"/>
    <lineage>
        <taxon>Eukaryota</taxon>
        <taxon>Sar</taxon>
        <taxon>Alveolata</taxon>
        <taxon>Ciliophora</taxon>
        <taxon>Postciliodesmatophora</taxon>
        <taxon>Heterotrichea</taxon>
        <taxon>Heterotrichida</taxon>
        <taxon>Stentoridae</taxon>
        <taxon>Stentor</taxon>
    </lineage>
</organism>
<dbReference type="Proteomes" id="UP000187209">
    <property type="component" value="Unassembled WGS sequence"/>
</dbReference>
<dbReference type="EMBL" id="MPUH01001479">
    <property type="protein sequence ID" value="OMJ67538.1"/>
    <property type="molecule type" value="Genomic_DNA"/>
</dbReference>
<name>A0A1R2ASP6_9CILI</name>
<keyword evidence="2" id="KW-1185">Reference proteome</keyword>
<protein>
    <submittedName>
        <fullName evidence="1">Uncharacterized protein</fullName>
    </submittedName>
</protein>
<gene>
    <name evidence="1" type="ORF">SteCoe_35270</name>
</gene>
<comment type="caution">
    <text evidence="1">The sequence shown here is derived from an EMBL/GenBank/DDBJ whole genome shotgun (WGS) entry which is preliminary data.</text>
</comment>
<evidence type="ECO:0000313" key="1">
    <source>
        <dbReference type="EMBL" id="OMJ67538.1"/>
    </source>
</evidence>
<accession>A0A1R2ASP6</accession>